<keyword evidence="3" id="KW-1185">Reference proteome</keyword>
<accession>A0A8S1BJT4</accession>
<gene>
    <name evidence="2" type="ORF">APLA_LOCUS16763</name>
</gene>
<comment type="caution">
    <text evidence="2">The sequence shown here is derived from an EMBL/GenBank/DDBJ whole genome shotgun (WGS) entry which is preliminary data.</text>
</comment>
<sequence>MNPPRQFFFEETEPGGQVRMEERTMARCGFCSILSGLLRRAMCVGSRRGSSDSYYRELGDQDTLKIEDRSELSDNVDADEDEEIRKY</sequence>
<organism evidence="2 3">
    <name type="scientific">Arctia plantaginis</name>
    <name type="common">Wood tiger moth</name>
    <name type="synonym">Phalaena plantaginis</name>
    <dbReference type="NCBI Taxonomy" id="874455"/>
    <lineage>
        <taxon>Eukaryota</taxon>
        <taxon>Metazoa</taxon>
        <taxon>Ecdysozoa</taxon>
        <taxon>Arthropoda</taxon>
        <taxon>Hexapoda</taxon>
        <taxon>Insecta</taxon>
        <taxon>Pterygota</taxon>
        <taxon>Neoptera</taxon>
        <taxon>Endopterygota</taxon>
        <taxon>Lepidoptera</taxon>
        <taxon>Glossata</taxon>
        <taxon>Ditrysia</taxon>
        <taxon>Noctuoidea</taxon>
        <taxon>Erebidae</taxon>
        <taxon>Arctiinae</taxon>
        <taxon>Arctia</taxon>
    </lineage>
</organism>
<dbReference type="OrthoDB" id="7459081at2759"/>
<evidence type="ECO:0000313" key="3">
    <source>
        <dbReference type="Proteomes" id="UP000494106"/>
    </source>
</evidence>
<dbReference type="EMBL" id="CADEBC010000602">
    <property type="protein sequence ID" value="CAB3258910.1"/>
    <property type="molecule type" value="Genomic_DNA"/>
</dbReference>
<proteinExistence type="predicted"/>
<protein>
    <submittedName>
        <fullName evidence="2">Uncharacterized protein</fullName>
    </submittedName>
</protein>
<name>A0A8S1BJT4_ARCPL</name>
<feature type="compositionally biased region" description="Acidic residues" evidence="1">
    <location>
        <begin position="74"/>
        <end position="87"/>
    </location>
</feature>
<feature type="region of interest" description="Disordered" evidence="1">
    <location>
        <begin position="66"/>
        <end position="87"/>
    </location>
</feature>
<reference evidence="2 3" key="1">
    <citation type="submission" date="2020-04" db="EMBL/GenBank/DDBJ databases">
        <authorList>
            <person name="Wallbank WR R."/>
            <person name="Pardo Diaz C."/>
            <person name="Kozak K."/>
            <person name="Martin S."/>
            <person name="Jiggins C."/>
            <person name="Moest M."/>
            <person name="Warren A I."/>
            <person name="Byers J.R.P. K."/>
            <person name="Montejo-Kovacevich G."/>
            <person name="Yen C E."/>
        </authorList>
    </citation>
    <scope>NUCLEOTIDE SEQUENCE [LARGE SCALE GENOMIC DNA]</scope>
</reference>
<dbReference type="Proteomes" id="UP000494106">
    <property type="component" value="Unassembled WGS sequence"/>
</dbReference>
<dbReference type="AlphaFoldDB" id="A0A8S1BJT4"/>
<evidence type="ECO:0000256" key="1">
    <source>
        <dbReference type="SAM" id="MobiDB-lite"/>
    </source>
</evidence>
<evidence type="ECO:0000313" key="2">
    <source>
        <dbReference type="EMBL" id="CAB3258910.1"/>
    </source>
</evidence>